<evidence type="ECO:0000313" key="2">
    <source>
        <dbReference type="EMBL" id="KAG9686852.1"/>
    </source>
</evidence>
<organism evidence="2 3">
    <name type="scientific">Aureobasidium melanogenum</name>
    <name type="common">Aureobasidium pullulans var. melanogenum</name>
    <dbReference type="NCBI Taxonomy" id="46634"/>
    <lineage>
        <taxon>Eukaryota</taxon>
        <taxon>Fungi</taxon>
        <taxon>Dikarya</taxon>
        <taxon>Ascomycota</taxon>
        <taxon>Pezizomycotina</taxon>
        <taxon>Dothideomycetes</taxon>
        <taxon>Dothideomycetidae</taxon>
        <taxon>Dothideales</taxon>
        <taxon>Saccotheciaceae</taxon>
        <taxon>Aureobasidium</taxon>
    </lineage>
</organism>
<comment type="caution">
    <text evidence="2">The sequence shown here is derived from an EMBL/GenBank/DDBJ whole genome shotgun (WGS) entry which is preliminary data.</text>
</comment>
<protein>
    <submittedName>
        <fullName evidence="2">Uncharacterized protein</fullName>
    </submittedName>
</protein>
<dbReference type="EMBL" id="JAHFXF010000488">
    <property type="protein sequence ID" value="KAG9686852.1"/>
    <property type="molecule type" value="Genomic_DNA"/>
</dbReference>
<evidence type="ECO:0000313" key="3">
    <source>
        <dbReference type="Proteomes" id="UP000779574"/>
    </source>
</evidence>
<feature type="region of interest" description="Disordered" evidence="1">
    <location>
        <begin position="1"/>
        <end position="51"/>
    </location>
</feature>
<sequence>MFFKRLSRSRSNSQSYIDTNYSPHDSKTAYDDDYDNRPDSARGPPTKSASLNDASMFAQQPQSMDNFNAPSMSRAGPQLMSNGFGGPTKPASVSAPIQPEPMPDLLTRAFNEAVRPYTNRVEELENEVADLKAWVEQLEAQRREVHAWIDKRGLRPDVPPSIAQQMDASNPHNPTAAASTLNAQLDRKITIVNFDLHRLQDDLNDSLPTPSFSACMLKFLPDIGRLAALPSGPKFAFDLLLKLGGNLNSHGGLENGDEEDLRERRSFYARLDEAMVDIVRGRFREEGEGWGVAREIKRIEKTGAYLRNWGVEPYFPQTLDVMREGSGAAGTSGVYHGGGTPPAYQ</sequence>
<reference evidence="2" key="1">
    <citation type="journal article" date="2021" name="J Fungi (Basel)">
        <title>Virulence traits and population genomics of the black yeast Aureobasidium melanogenum.</title>
        <authorList>
            <person name="Cernosa A."/>
            <person name="Sun X."/>
            <person name="Gostincar C."/>
            <person name="Fang C."/>
            <person name="Gunde-Cimerman N."/>
            <person name="Song Z."/>
        </authorList>
    </citation>
    <scope>NUCLEOTIDE SEQUENCE</scope>
    <source>
        <strain evidence="2">EXF-9911</strain>
    </source>
</reference>
<accession>A0A9P8J601</accession>
<gene>
    <name evidence="2" type="ORF">KCU76_g10724</name>
</gene>
<reference evidence="2" key="2">
    <citation type="submission" date="2021-08" db="EMBL/GenBank/DDBJ databases">
        <authorList>
            <person name="Gostincar C."/>
            <person name="Sun X."/>
            <person name="Song Z."/>
            <person name="Gunde-Cimerman N."/>
        </authorList>
    </citation>
    <scope>NUCLEOTIDE SEQUENCE</scope>
    <source>
        <strain evidence="2">EXF-9911</strain>
    </source>
</reference>
<feature type="region of interest" description="Disordered" evidence="1">
    <location>
        <begin position="63"/>
        <end position="98"/>
    </location>
</feature>
<name>A0A9P8J601_AURME</name>
<feature type="compositionally biased region" description="Basic and acidic residues" evidence="1">
    <location>
        <begin position="24"/>
        <end position="40"/>
    </location>
</feature>
<dbReference type="OrthoDB" id="5296889at2759"/>
<feature type="non-terminal residue" evidence="2">
    <location>
        <position position="1"/>
    </location>
</feature>
<evidence type="ECO:0000256" key="1">
    <source>
        <dbReference type="SAM" id="MobiDB-lite"/>
    </source>
</evidence>
<feature type="compositionally biased region" description="Polar residues" evidence="1">
    <location>
        <begin position="9"/>
        <end position="23"/>
    </location>
</feature>
<proteinExistence type="predicted"/>
<dbReference type="Proteomes" id="UP000779574">
    <property type="component" value="Unassembled WGS sequence"/>
</dbReference>
<dbReference type="AlphaFoldDB" id="A0A9P8J601"/>